<organism evidence="2 3">
    <name type="scientific">Muraenolepis orangiensis</name>
    <name type="common">Patagonian moray cod</name>
    <dbReference type="NCBI Taxonomy" id="630683"/>
    <lineage>
        <taxon>Eukaryota</taxon>
        <taxon>Metazoa</taxon>
        <taxon>Chordata</taxon>
        <taxon>Craniata</taxon>
        <taxon>Vertebrata</taxon>
        <taxon>Euteleostomi</taxon>
        <taxon>Actinopterygii</taxon>
        <taxon>Neopterygii</taxon>
        <taxon>Teleostei</taxon>
        <taxon>Neoteleostei</taxon>
        <taxon>Acanthomorphata</taxon>
        <taxon>Zeiogadaria</taxon>
        <taxon>Gadariae</taxon>
        <taxon>Gadiformes</taxon>
        <taxon>Muraenolepidoidei</taxon>
        <taxon>Muraenolepididae</taxon>
        <taxon>Muraenolepis</taxon>
    </lineage>
</organism>
<feature type="region of interest" description="Disordered" evidence="1">
    <location>
        <begin position="1"/>
        <end position="22"/>
    </location>
</feature>
<dbReference type="AlphaFoldDB" id="A0A9Q0DWI7"/>
<name>A0A9Q0DWI7_9TELE</name>
<keyword evidence="3" id="KW-1185">Reference proteome</keyword>
<proteinExistence type="predicted"/>
<feature type="compositionally biased region" description="Gly residues" evidence="1">
    <location>
        <begin position="1"/>
        <end position="17"/>
    </location>
</feature>
<accession>A0A9Q0DWI7</accession>
<dbReference type="EMBL" id="JANIIK010000110">
    <property type="protein sequence ID" value="KAJ3597034.1"/>
    <property type="molecule type" value="Genomic_DNA"/>
</dbReference>
<evidence type="ECO:0000256" key="1">
    <source>
        <dbReference type="SAM" id="MobiDB-lite"/>
    </source>
</evidence>
<comment type="caution">
    <text evidence="2">The sequence shown here is derived from an EMBL/GenBank/DDBJ whole genome shotgun (WGS) entry which is preliminary data.</text>
</comment>
<sequence length="129" mass="13444">MADGTRGVGGSPGGGADGVSWGPLQNHCRTTAEPLQNHYGNHCRTTAEPLWEPLQNHYGNHYRTTMGTTAEPLGTTAEPLGTTAEPLGTTAEVLQNSANAALSVILCHPLCAGGVVPKQRTTGDEVIQQ</sequence>
<dbReference type="Proteomes" id="UP001148018">
    <property type="component" value="Unassembled WGS sequence"/>
</dbReference>
<evidence type="ECO:0000313" key="3">
    <source>
        <dbReference type="Proteomes" id="UP001148018"/>
    </source>
</evidence>
<gene>
    <name evidence="2" type="ORF">NHX12_003434</name>
</gene>
<reference evidence="2" key="1">
    <citation type="submission" date="2022-07" db="EMBL/GenBank/DDBJ databases">
        <title>Chromosome-level genome of Muraenolepis orangiensis.</title>
        <authorList>
            <person name="Kim J."/>
        </authorList>
    </citation>
    <scope>NUCLEOTIDE SEQUENCE</scope>
    <source>
        <strain evidence="2">KU_S4_2022</strain>
        <tissue evidence="2">Muscle</tissue>
    </source>
</reference>
<evidence type="ECO:0000313" key="2">
    <source>
        <dbReference type="EMBL" id="KAJ3597034.1"/>
    </source>
</evidence>
<protein>
    <submittedName>
        <fullName evidence="2">Uncharacterized protein</fullName>
    </submittedName>
</protein>